<reference evidence="3 4" key="1">
    <citation type="submission" date="2019-07" db="EMBL/GenBank/DDBJ databases">
        <title>Rufibacter sp. nov., isolated from lake sediment.</title>
        <authorList>
            <person name="Qu J.-H."/>
        </authorList>
    </citation>
    <scope>NUCLEOTIDE SEQUENCE [LARGE SCALE GENOMIC DNA]</scope>
    <source>
        <strain evidence="3 4">NBS58-1</strain>
    </source>
</reference>
<dbReference type="Proteomes" id="UP000324133">
    <property type="component" value="Unassembled WGS sequence"/>
</dbReference>
<sequence>MKTKILFLTLFTVAFTFFTGQAWAQTTENQQELNTEQDSIKQRAQDDKKRLNALTDLKKDTKADAKVAKERAKEASRIEKEASDAAQEAKQAARMEQKAQRNRMKADKQARKAEKALEKTTDN</sequence>
<evidence type="ECO:0000256" key="2">
    <source>
        <dbReference type="SAM" id="SignalP"/>
    </source>
</evidence>
<dbReference type="EMBL" id="VKKY01000001">
    <property type="protein sequence ID" value="KAA3439710.1"/>
    <property type="molecule type" value="Genomic_DNA"/>
</dbReference>
<proteinExistence type="predicted"/>
<gene>
    <name evidence="3" type="ORF">FOA19_03250</name>
</gene>
<evidence type="ECO:0000313" key="3">
    <source>
        <dbReference type="EMBL" id="KAA3439710.1"/>
    </source>
</evidence>
<feature type="signal peptide" evidence="2">
    <location>
        <begin position="1"/>
        <end position="24"/>
    </location>
</feature>
<keyword evidence="2" id="KW-0732">Signal</keyword>
<dbReference type="OrthoDB" id="9871173at2"/>
<keyword evidence="4" id="KW-1185">Reference proteome</keyword>
<protein>
    <submittedName>
        <fullName evidence="3">Uncharacterized protein</fullName>
    </submittedName>
</protein>
<feature type="compositionally biased region" description="Basic and acidic residues" evidence="1">
    <location>
        <begin position="91"/>
        <end position="123"/>
    </location>
</feature>
<dbReference type="RefSeq" id="WP_149089351.1">
    <property type="nucleotide sequence ID" value="NZ_VKKY01000001.1"/>
</dbReference>
<organism evidence="3 4">
    <name type="scientific">Rufibacter hautae</name>
    <dbReference type="NCBI Taxonomy" id="2595005"/>
    <lineage>
        <taxon>Bacteria</taxon>
        <taxon>Pseudomonadati</taxon>
        <taxon>Bacteroidota</taxon>
        <taxon>Cytophagia</taxon>
        <taxon>Cytophagales</taxon>
        <taxon>Hymenobacteraceae</taxon>
        <taxon>Rufibacter</taxon>
    </lineage>
</organism>
<dbReference type="AlphaFoldDB" id="A0A5B6TJU2"/>
<comment type="caution">
    <text evidence="3">The sequence shown here is derived from an EMBL/GenBank/DDBJ whole genome shotgun (WGS) entry which is preliminary data.</text>
</comment>
<name>A0A5B6TJU2_9BACT</name>
<feature type="chain" id="PRO_5022761031" evidence="2">
    <location>
        <begin position="25"/>
        <end position="123"/>
    </location>
</feature>
<evidence type="ECO:0000313" key="4">
    <source>
        <dbReference type="Proteomes" id="UP000324133"/>
    </source>
</evidence>
<accession>A0A5B6TJU2</accession>
<feature type="region of interest" description="Disordered" evidence="1">
    <location>
        <begin position="61"/>
        <end position="123"/>
    </location>
</feature>
<feature type="compositionally biased region" description="Basic and acidic residues" evidence="1">
    <location>
        <begin position="61"/>
        <end position="83"/>
    </location>
</feature>
<evidence type="ECO:0000256" key="1">
    <source>
        <dbReference type="SAM" id="MobiDB-lite"/>
    </source>
</evidence>